<evidence type="ECO:0000259" key="3">
    <source>
        <dbReference type="Pfam" id="PF10551"/>
    </source>
</evidence>
<dbReference type="STRING" id="36050.A0A1B8A676"/>
<dbReference type="Pfam" id="PF10551">
    <property type="entry name" value="MULE"/>
    <property type="match status" value="1"/>
</dbReference>
<accession>A0A1B8A676</accession>
<dbReference type="AlphaFoldDB" id="A0A1B8A676"/>
<keyword evidence="1" id="KW-0175">Coiled coil</keyword>
<feature type="compositionally biased region" description="Low complexity" evidence="2">
    <location>
        <begin position="567"/>
        <end position="578"/>
    </location>
</feature>
<feature type="region of interest" description="Disordered" evidence="2">
    <location>
        <begin position="560"/>
        <end position="602"/>
    </location>
</feature>
<evidence type="ECO:0000313" key="6">
    <source>
        <dbReference type="Proteomes" id="UP000091967"/>
    </source>
</evidence>
<dbReference type="PANTHER" id="PTHR31569">
    <property type="entry name" value="SWIM-TYPE DOMAIN-CONTAINING PROTEIN"/>
    <property type="match status" value="1"/>
</dbReference>
<sequence length="1145" mass="129709">MAQATFPDDVLPPEGTYDSREALLAAINKWAAPRGYAFITGRSSRSTSGRQIITYACDRWCRPPSVSKDRQRKTTTRGTNCRFSIIAKESLDKATWSLRHRPDSRFHLHNHEPSWHKSAHPVHRQLSDADKSTVSRLTNAGVAPKDIRTYIRQNSNTIATQQDIYNRIADSKRELCEGQSTIHAFANQLDKEGFWNRMRLDSDDRITAVLFAHPESLAYLQAYPDLLFLDCTYKTNKYGMPLLDMIGVDACQRSFCIAFAFLSGETEQDYIWALDRLRSLYELCHTRLPSVILTDRDKACMNAAEICFPSSISLLCLWHANKAVLRYCQPTFVRHQQGSEAYQQGLADWNEFFNHWHSIMKSPDEKAFNQRVQELERRYLPQYIKEVNYIKANWLDPYKERVVRAWVDQHPHFGNVVTSRVEGIHGLLKSHLKKSTLDLFEAWRAMKHALLNQLAELQSNQASQQMRIPIELSGSLYSAIRGWVSHEALRKVEEQRKLLLKEHLPICTGAFSRSHGLPCAHTLKALQEQNQPLRLEHFHTHWHLNRHGVHRLLLEPQHRPDRIATGSSTSRTQSSTQREPSAFEAVQATARPKAQPKCSRCHQIGHTMTSKTCPQRYEELLKPPAPSAQARPLSTTSSSVSSLHAGEAPRPTSSGSSEQAESVIDSASCIIVSLDGADNMVPAASSAAPPAQTRIMPTSRYDDPRAIYQRYVAARDAWYKVQPRGSIKTNQQYRRALGLPLRYDKSSYQWCLDWKQMDWSKAEDDRVEAQVAAEMERSPFSSRRGMHDIWEAAAVDSEAQQVIHSVPIPAWTMATSPCIDIDQTTAIVEWQWEGSTRTLATGDPDHDAIHFTLRLDLTEVDGKSCAHFEISIPFRFKDKPSGAGVCIRINPFFVKSFNHSILLNPPDAVKQIFDSTTYLDFELYNKVTVLIPSDVKEPVVAARARSGKVLDSLYELSHVTSLRIYIKEALLSLDKFHAICEAVKRRQIRPSTDPNHDISRMFSDNGGKIATISPPKPPSYDKATKLPPNTKVTEPPDGKAIQPLPSVPPYTRKRLESKVQEQEADIVQLRAQNAQLKDKVACLEKRYEGLETQISLSQAHGNDSEEAAMIEIRDDIDSLNGRVTTIESVDDIIYVILYQPVLQSA</sequence>
<proteinExistence type="predicted"/>
<evidence type="ECO:0000256" key="1">
    <source>
        <dbReference type="SAM" id="Coils"/>
    </source>
</evidence>
<dbReference type="Pfam" id="PF15288">
    <property type="entry name" value="zf-CCHC_6"/>
    <property type="match status" value="1"/>
</dbReference>
<dbReference type="PANTHER" id="PTHR31569:SF4">
    <property type="entry name" value="SWIM-TYPE DOMAIN-CONTAINING PROTEIN"/>
    <property type="match status" value="1"/>
</dbReference>
<protein>
    <recommendedName>
        <fullName evidence="7">MULE transposase domain-containing protein</fullName>
    </recommendedName>
</protein>
<evidence type="ECO:0000256" key="2">
    <source>
        <dbReference type="SAM" id="MobiDB-lite"/>
    </source>
</evidence>
<feature type="compositionally biased region" description="Polar residues" evidence="2">
    <location>
        <begin position="651"/>
        <end position="660"/>
    </location>
</feature>
<evidence type="ECO:0000313" key="5">
    <source>
        <dbReference type="EMBL" id="OBS15984.1"/>
    </source>
</evidence>
<feature type="domain" description="Zinc knuckle" evidence="4">
    <location>
        <begin position="597"/>
        <end position="629"/>
    </location>
</feature>
<feature type="domain" description="MULE transposase" evidence="3">
    <location>
        <begin position="227"/>
        <end position="322"/>
    </location>
</feature>
<organism evidence="5 6">
    <name type="scientific">Fusarium poae</name>
    <dbReference type="NCBI Taxonomy" id="36050"/>
    <lineage>
        <taxon>Eukaryota</taxon>
        <taxon>Fungi</taxon>
        <taxon>Dikarya</taxon>
        <taxon>Ascomycota</taxon>
        <taxon>Pezizomycotina</taxon>
        <taxon>Sordariomycetes</taxon>
        <taxon>Hypocreomycetidae</taxon>
        <taxon>Hypocreales</taxon>
        <taxon>Nectriaceae</taxon>
        <taxon>Fusarium</taxon>
    </lineage>
</organism>
<dbReference type="InterPro" id="IPR018289">
    <property type="entry name" value="MULE_transposase_dom"/>
</dbReference>
<dbReference type="InterPro" id="IPR041670">
    <property type="entry name" value="Znf-CCHC_6"/>
</dbReference>
<keyword evidence="6" id="KW-1185">Reference proteome</keyword>
<dbReference type="Proteomes" id="UP000091967">
    <property type="component" value="Unassembled WGS sequence"/>
</dbReference>
<dbReference type="EMBL" id="LYXU01000117">
    <property type="protein sequence ID" value="OBS15984.1"/>
    <property type="molecule type" value="Genomic_DNA"/>
</dbReference>
<feature type="region of interest" description="Disordered" evidence="2">
    <location>
        <begin position="623"/>
        <end position="660"/>
    </location>
</feature>
<evidence type="ECO:0000259" key="4">
    <source>
        <dbReference type="Pfam" id="PF15288"/>
    </source>
</evidence>
<evidence type="ECO:0008006" key="7">
    <source>
        <dbReference type="Google" id="ProtNLM"/>
    </source>
</evidence>
<gene>
    <name evidence="5" type="ORF">FPOA_13261</name>
</gene>
<reference evidence="5 6" key="1">
    <citation type="submission" date="2016-06" db="EMBL/GenBank/DDBJ databases">
        <title>Living apart together: crosstalk between the core and supernumerary genomes in a fungal plant pathogen.</title>
        <authorList>
            <person name="Vanheule A."/>
            <person name="Audenaert K."/>
            <person name="Warris S."/>
            <person name="Van De Geest H."/>
            <person name="Schijlen E."/>
            <person name="Hofte M."/>
            <person name="De Saeger S."/>
            <person name="Haesaert G."/>
            <person name="Waalwijk C."/>
            <person name="Van Der Lee T."/>
        </authorList>
    </citation>
    <scope>NUCLEOTIDE SEQUENCE [LARGE SCALE GENOMIC DNA]</scope>
    <source>
        <strain evidence="5 6">2516</strain>
    </source>
</reference>
<feature type="coiled-coil region" evidence="1">
    <location>
        <begin position="1052"/>
        <end position="1093"/>
    </location>
</feature>
<comment type="caution">
    <text evidence="5">The sequence shown here is derived from an EMBL/GenBank/DDBJ whole genome shotgun (WGS) entry which is preliminary data.</text>
</comment>
<dbReference type="InterPro" id="IPR052579">
    <property type="entry name" value="Zinc_finger_SWIM"/>
</dbReference>
<name>A0A1B8A676_FUSPO</name>